<feature type="domain" description="Retrotransposon Copia-like N-terminal" evidence="3">
    <location>
        <begin position="14"/>
        <end position="53"/>
    </location>
</feature>
<reference evidence="5" key="1">
    <citation type="journal article" date="2014" name="Nat. Commun.">
        <title>The emerging biofuel crop Camelina sativa retains a highly undifferentiated hexaploid genome structure.</title>
        <authorList>
            <person name="Kagale S."/>
            <person name="Koh C."/>
            <person name="Nixon J."/>
            <person name="Bollina V."/>
            <person name="Clarke W.E."/>
            <person name="Tuteja R."/>
            <person name="Spillane C."/>
            <person name="Robinson S.J."/>
            <person name="Links M.G."/>
            <person name="Clarke C."/>
            <person name="Higgins E.E."/>
            <person name="Huebert T."/>
            <person name="Sharpe A.G."/>
            <person name="Parkin I.A."/>
        </authorList>
    </citation>
    <scope>NUCLEOTIDE SEQUENCE [LARGE SCALE GENOMIC DNA]</scope>
    <source>
        <strain evidence="5">cv. DH55</strain>
    </source>
</reference>
<proteinExistence type="predicted"/>
<evidence type="ECO:0000259" key="4">
    <source>
        <dbReference type="Pfam" id="PF22936"/>
    </source>
</evidence>
<dbReference type="InterPro" id="IPR029472">
    <property type="entry name" value="Copia-like_N"/>
</dbReference>
<dbReference type="Proteomes" id="UP000694864">
    <property type="component" value="Chromosome 1"/>
</dbReference>
<evidence type="ECO:0000256" key="1">
    <source>
        <dbReference type="SAM" id="MobiDB-lite"/>
    </source>
</evidence>
<evidence type="ECO:0000313" key="5">
    <source>
        <dbReference type="Proteomes" id="UP000694864"/>
    </source>
</evidence>
<dbReference type="Pfam" id="PF22936">
    <property type="entry name" value="Pol_BBD"/>
    <property type="match status" value="1"/>
</dbReference>
<evidence type="ECO:0000259" key="3">
    <source>
        <dbReference type="Pfam" id="PF14244"/>
    </source>
</evidence>
<dbReference type="Pfam" id="PF14244">
    <property type="entry name" value="Retrotran_gag_3"/>
    <property type="match status" value="1"/>
</dbReference>
<dbReference type="InterPro" id="IPR036397">
    <property type="entry name" value="RNaseH_sf"/>
</dbReference>
<dbReference type="Pfam" id="PF13976">
    <property type="entry name" value="gag_pre-integrs"/>
    <property type="match status" value="1"/>
</dbReference>
<keyword evidence="5" id="KW-1185">Reference proteome</keyword>
<dbReference type="Gene3D" id="3.30.420.10">
    <property type="entry name" value="Ribonuclease H-like superfamily/Ribonuclease H"/>
    <property type="match status" value="1"/>
</dbReference>
<feature type="domain" description="GAG-pre-integrase" evidence="2">
    <location>
        <begin position="356"/>
        <end position="421"/>
    </location>
</feature>
<dbReference type="InterPro" id="IPR025724">
    <property type="entry name" value="GAG-pre-integrase_dom"/>
</dbReference>
<feature type="region of interest" description="Disordered" evidence="1">
    <location>
        <begin position="181"/>
        <end position="200"/>
    </location>
</feature>
<gene>
    <name evidence="6" type="primary">LOC109126581</name>
</gene>
<dbReference type="GeneID" id="109126581"/>
<dbReference type="RefSeq" id="XP_019085816.1">
    <property type="nucleotide sequence ID" value="XM_019230271.1"/>
</dbReference>
<sequence>MATTYPFPDNVHVSSSVTLKLTDSNYLLWKTQFESLLSSQKLIGFINGAVTAPSKSRLVVNGDVTTEVPNPQYEAWLCTDHKHIDESMKIFGFLNGLGREYDPITTVIQNYLSKLPTPTFNDVISEVQGFDTKLQSYDDSPSANPHLAFMTEKTNPCASQYQPNSRGRGGRFSQNRVRGGYSTRGRGFSQHQSSSTTQGERPICQICGRTGYTAIKCYNHFDNNYQSEVPSQAFAYLRVSDENGREWHLDSAATAHITTLTSGLQDATSYKGTDAVMVGDGAYLPITHIGSTTISSAKGTIPLNEVLVCPDMQKNLLSVSKLCDDYSCGVFFDSDFVYIIDLTTQKVVSKGPRKKGLYVLQNQEFVAFYSNRQCAATLDTWHHRLGHSNSRILQHLRACKEIEVNKSRTSPICEPCQMRKSNKLQFFSSDSRDLQPLERVHCDLWGPSPVVSNKGFKYYAVFVDDHSRYSWFFPL</sequence>
<evidence type="ECO:0000313" key="6">
    <source>
        <dbReference type="RefSeq" id="XP_019085816.1"/>
    </source>
</evidence>
<dbReference type="PANTHER" id="PTHR47481:SF10">
    <property type="entry name" value="COPIA-LIKE POLYPROTEIN_RETROTRANSPOSON"/>
    <property type="match status" value="1"/>
</dbReference>
<accession>A0ABM1QGC8</accession>
<dbReference type="InterPro" id="IPR054722">
    <property type="entry name" value="PolX-like_BBD"/>
</dbReference>
<name>A0ABM1QGC8_CAMSA</name>
<dbReference type="SUPFAM" id="SSF53098">
    <property type="entry name" value="Ribonuclease H-like"/>
    <property type="match status" value="1"/>
</dbReference>
<dbReference type="PANTHER" id="PTHR47481">
    <property type="match status" value="1"/>
</dbReference>
<feature type="domain" description="Retrovirus-related Pol polyprotein from transposon TNT 1-94-like beta-barrel" evidence="4">
    <location>
        <begin position="247"/>
        <end position="323"/>
    </location>
</feature>
<feature type="compositionally biased region" description="Polar residues" evidence="1">
    <location>
        <begin position="189"/>
        <end position="199"/>
    </location>
</feature>
<reference evidence="6" key="2">
    <citation type="submission" date="2025-08" db="UniProtKB">
        <authorList>
            <consortium name="RefSeq"/>
        </authorList>
    </citation>
    <scope>IDENTIFICATION</scope>
    <source>
        <tissue evidence="6">Leaf</tissue>
    </source>
</reference>
<dbReference type="InterPro" id="IPR012337">
    <property type="entry name" value="RNaseH-like_sf"/>
</dbReference>
<protein>
    <submittedName>
        <fullName evidence="6">Uncharacterized protein LOC109126581</fullName>
    </submittedName>
</protein>
<evidence type="ECO:0000259" key="2">
    <source>
        <dbReference type="Pfam" id="PF13976"/>
    </source>
</evidence>
<organism evidence="5 6">
    <name type="scientific">Camelina sativa</name>
    <name type="common">False flax</name>
    <name type="synonym">Myagrum sativum</name>
    <dbReference type="NCBI Taxonomy" id="90675"/>
    <lineage>
        <taxon>Eukaryota</taxon>
        <taxon>Viridiplantae</taxon>
        <taxon>Streptophyta</taxon>
        <taxon>Embryophyta</taxon>
        <taxon>Tracheophyta</taxon>
        <taxon>Spermatophyta</taxon>
        <taxon>Magnoliopsida</taxon>
        <taxon>eudicotyledons</taxon>
        <taxon>Gunneridae</taxon>
        <taxon>Pentapetalae</taxon>
        <taxon>rosids</taxon>
        <taxon>malvids</taxon>
        <taxon>Brassicales</taxon>
        <taxon>Brassicaceae</taxon>
        <taxon>Camelineae</taxon>
        <taxon>Camelina</taxon>
    </lineage>
</organism>